<comment type="similarity">
    <text evidence="1">Belongs to the peptidase S13 family.</text>
</comment>
<protein>
    <recommendedName>
        <fullName evidence="5">D-alanyl-D-alanine carboxypeptidase / D-alanyl-D-alanine-endopeptidase (Penicillin-binding protein 4)</fullName>
    </recommendedName>
</protein>
<dbReference type="EMBL" id="BAAANL010000003">
    <property type="protein sequence ID" value="GAA1859452.1"/>
    <property type="molecule type" value="Genomic_DNA"/>
</dbReference>
<keyword evidence="4" id="KW-1185">Reference proteome</keyword>
<dbReference type="RefSeq" id="WP_344101412.1">
    <property type="nucleotide sequence ID" value="NZ_BAAANL010000003.1"/>
</dbReference>
<dbReference type="PANTHER" id="PTHR30023:SF0">
    <property type="entry name" value="PENICILLIN-SENSITIVE CARBOXYPEPTIDASE A"/>
    <property type="match status" value="1"/>
</dbReference>
<organism evidence="3 4">
    <name type="scientific">Myceligenerans crystallogenes</name>
    <dbReference type="NCBI Taxonomy" id="316335"/>
    <lineage>
        <taxon>Bacteria</taxon>
        <taxon>Bacillati</taxon>
        <taxon>Actinomycetota</taxon>
        <taxon>Actinomycetes</taxon>
        <taxon>Micrococcales</taxon>
        <taxon>Promicromonosporaceae</taxon>
        <taxon>Myceligenerans</taxon>
    </lineage>
</organism>
<sequence>MTRSARPGTTVVVLLGLLGGYLAFDAYDVVPGMLTTTAPWPEVAPFPEAPGAVEPPAPETVYAVPAQSAPVPDAAVMQQQVDALTGDKRLGSRVSAVVVDAITGDTLAAADESELMTPASAQKILTGVAALSSPLADRTLATTVVRDEDTVTLVGGGDIMLAPGQGDPAAINGRAGMADLADQVAADLRAAGKKKVRLAVDDTLFTGPRIAPAVSGGNRLYVGAASPIGVNVGLVSNTAYSIGPYVDDAARQAGDLLATRLEERGIKVTALGRGTAPEGAAKIAEVRSATVAEITEYFLHSSDNTLTEVVGRLVAIEAGAPGSVDGATQAVVSAVEAQGVDLTGAKLKDCSGLGDGSRLSARQLTSIVQLMLDPAHSELRVLAVDMPIGGLNGTLYARFRDESPARGVVRAKTGSLPRTRALAGTVMTTDQRQLVFVLLADAIPPNNAVGATWIFDDFVDELAAYSAG</sequence>
<proteinExistence type="inferred from homology"/>
<dbReference type="PANTHER" id="PTHR30023">
    <property type="entry name" value="D-ALANYL-D-ALANINE CARBOXYPEPTIDASE"/>
    <property type="match status" value="1"/>
</dbReference>
<evidence type="ECO:0000313" key="3">
    <source>
        <dbReference type="EMBL" id="GAA1859452.1"/>
    </source>
</evidence>
<evidence type="ECO:0000313" key="4">
    <source>
        <dbReference type="Proteomes" id="UP001501094"/>
    </source>
</evidence>
<dbReference type="InterPro" id="IPR012338">
    <property type="entry name" value="Beta-lactam/transpept-like"/>
</dbReference>
<dbReference type="Pfam" id="PF02113">
    <property type="entry name" value="Peptidase_S13"/>
    <property type="match status" value="2"/>
</dbReference>
<accession>A0ABN2N9R9</accession>
<comment type="caution">
    <text evidence="3">The sequence shown here is derived from an EMBL/GenBank/DDBJ whole genome shotgun (WGS) entry which is preliminary data.</text>
</comment>
<evidence type="ECO:0000256" key="2">
    <source>
        <dbReference type="ARBA" id="ARBA00022801"/>
    </source>
</evidence>
<dbReference type="PRINTS" id="PR00922">
    <property type="entry name" value="DADACBPTASE3"/>
</dbReference>
<dbReference type="SUPFAM" id="SSF56601">
    <property type="entry name" value="beta-lactamase/transpeptidase-like"/>
    <property type="match status" value="1"/>
</dbReference>
<evidence type="ECO:0000256" key="1">
    <source>
        <dbReference type="ARBA" id="ARBA00006096"/>
    </source>
</evidence>
<name>A0ABN2N9R9_9MICO</name>
<dbReference type="Proteomes" id="UP001501094">
    <property type="component" value="Unassembled WGS sequence"/>
</dbReference>
<reference evidence="3 4" key="1">
    <citation type="journal article" date="2019" name="Int. J. Syst. Evol. Microbiol.">
        <title>The Global Catalogue of Microorganisms (GCM) 10K type strain sequencing project: providing services to taxonomists for standard genome sequencing and annotation.</title>
        <authorList>
            <consortium name="The Broad Institute Genomics Platform"/>
            <consortium name="The Broad Institute Genome Sequencing Center for Infectious Disease"/>
            <person name="Wu L."/>
            <person name="Ma J."/>
        </authorList>
    </citation>
    <scope>NUCLEOTIDE SEQUENCE [LARGE SCALE GENOMIC DNA]</scope>
    <source>
        <strain evidence="3 4">JCM 14326</strain>
    </source>
</reference>
<dbReference type="InterPro" id="IPR000667">
    <property type="entry name" value="Peptidase_S13"/>
</dbReference>
<gene>
    <name evidence="3" type="ORF">GCM10009751_16150</name>
</gene>
<keyword evidence="2" id="KW-0378">Hydrolase</keyword>
<dbReference type="Gene3D" id="3.40.710.10">
    <property type="entry name" value="DD-peptidase/beta-lactamase superfamily"/>
    <property type="match status" value="2"/>
</dbReference>
<evidence type="ECO:0008006" key="5">
    <source>
        <dbReference type="Google" id="ProtNLM"/>
    </source>
</evidence>